<accession>I7MCH5</accession>
<dbReference type="SUPFAM" id="SSF53474">
    <property type="entry name" value="alpha/beta-Hydrolases"/>
    <property type="match status" value="1"/>
</dbReference>
<dbReference type="MEROPS" id="S10.003"/>
<dbReference type="GeneID" id="7823691"/>
<dbReference type="OrthoDB" id="433625at2759"/>
<evidence type="ECO:0000256" key="7">
    <source>
        <dbReference type="RuleBase" id="RU361156"/>
    </source>
</evidence>
<keyword evidence="3 7" id="KW-0645">Protease</keyword>
<dbReference type="KEGG" id="tet:TTHERM_00773660"/>
<protein>
    <recommendedName>
        <fullName evidence="7">Carboxypeptidase</fullName>
        <ecNumber evidence="7">3.4.16.-</ecNumber>
    </recommendedName>
</protein>
<dbReference type="PRINTS" id="PR00724">
    <property type="entry name" value="CRBOXYPTASEC"/>
</dbReference>
<feature type="chain" id="PRO_5005136308" description="Carboxypeptidase" evidence="7">
    <location>
        <begin position="20"/>
        <end position="477"/>
    </location>
</feature>
<dbReference type="GO" id="GO:0004185">
    <property type="term" value="F:serine-type carboxypeptidase activity"/>
    <property type="evidence" value="ECO:0007669"/>
    <property type="project" value="UniProtKB-UniRule"/>
</dbReference>
<dbReference type="InterPro" id="IPR018202">
    <property type="entry name" value="Ser_caboxypep_ser_AS"/>
</dbReference>
<comment type="similarity">
    <text evidence="1 7">Belongs to the peptidase S10 family.</text>
</comment>
<dbReference type="eggNOG" id="KOG1282">
    <property type="taxonomic scope" value="Eukaryota"/>
</dbReference>
<evidence type="ECO:0000256" key="2">
    <source>
        <dbReference type="ARBA" id="ARBA00022645"/>
    </source>
</evidence>
<dbReference type="HOGENOM" id="CLU_008523_10_1_1"/>
<dbReference type="RefSeq" id="XP_001031619.3">
    <property type="nucleotide sequence ID" value="XM_001031619.4"/>
</dbReference>
<evidence type="ECO:0000256" key="6">
    <source>
        <dbReference type="ARBA" id="ARBA00023180"/>
    </source>
</evidence>
<evidence type="ECO:0000256" key="3">
    <source>
        <dbReference type="ARBA" id="ARBA00022670"/>
    </source>
</evidence>
<dbReference type="InterPro" id="IPR001563">
    <property type="entry name" value="Peptidase_S10"/>
</dbReference>
<keyword evidence="5 7" id="KW-0378">Hydrolase</keyword>
<dbReference type="EC" id="3.4.16.-" evidence="7"/>
<dbReference type="PROSITE" id="PS00131">
    <property type="entry name" value="CARBOXYPEPT_SER_SER"/>
    <property type="match status" value="1"/>
</dbReference>
<name>I7MCH5_TETTS</name>
<proteinExistence type="inferred from homology"/>
<keyword evidence="9" id="KW-1185">Reference proteome</keyword>
<dbReference type="Gene3D" id="3.40.50.1820">
    <property type="entry name" value="alpha/beta hydrolase"/>
    <property type="match status" value="1"/>
</dbReference>
<dbReference type="STRING" id="312017.I7MCH5"/>
<dbReference type="OMA" id="QEPKEVW"/>
<dbReference type="Proteomes" id="UP000009168">
    <property type="component" value="Unassembled WGS sequence"/>
</dbReference>
<dbReference type="InParanoid" id="I7MCH5"/>
<dbReference type="PROSITE" id="PS00560">
    <property type="entry name" value="CARBOXYPEPT_SER_HIS"/>
    <property type="match status" value="1"/>
</dbReference>
<sequence length="477" mass="53925">MRQIIFLILLVCLISSAYTQILRPQPKKLSLKKSFFKNFAYSYREKLNLTTQCNNVNITEHDGVSLSGYLNVGIQNSSSALGFIFFGAKNLSISELRNRPTIMWLNGGPGCSSQFGNFFELGPLKVFQGETSEDFYFEKNEYAWSNEYNTIFIDQPIGTGISYAEEFSQIPVNETQVAAQFYHALTELYENTNGCFNQLGLKPENSPLFIYGESYAGKYIPSIAQKIVEEGNKLNLKGIGIGDGFTSPYYDVQAVNQYAFDEGLIDTSQYNQNLLLVQASQKAINESNWQAASDYFNQVVGNSCPSGVDVYNIFRSEEPDSSALDGLFNSQFGQQLFHIQLNKDYEQCDSQVYDALSTDFIQNNCVQKVTYLLEQGIQVNVFNGDLDLIVPYYAPQLWINTLEWSKIQQYKSAETLVWRNNSTIYGTVKQYDNLSFVIVFNSGHMVPQDQPEASLDMIKNAVNYALNKAQKVQTSEM</sequence>
<keyword evidence="4 7" id="KW-0732">Signal</keyword>
<keyword evidence="2 7" id="KW-0121">Carboxypeptidase</keyword>
<evidence type="ECO:0000313" key="8">
    <source>
        <dbReference type="EMBL" id="EAR83956.3"/>
    </source>
</evidence>
<keyword evidence="6" id="KW-0325">Glycoprotein</keyword>
<dbReference type="PANTHER" id="PTHR11802">
    <property type="entry name" value="SERINE PROTEASE FAMILY S10 SERINE CARBOXYPEPTIDASE"/>
    <property type="match status" value="1"/>
</dbReference>
<dbReference type="InterPro" id="IPR033124">
    <property type="entry name" value="Ser_caboxypep_his_AS"/>
</dbReference>
<dbReference type="EMBL" id="GG662514">
    <property type="protein sequence ID" value="EAR83956.3"/>
    <property type="molecule type" value="Genomic_DNA"/>
</dbReference>
<evidence type="ECO:0000313" key="9">
    <source>
        <dbReference type="Proteomes" id="UP000009168"/>
    </source>
</evidence>
<dbReference type="SMR" id="I7MCH5"/>
<organism evidence="8 9">
    <name type="scientific">Tetrahymena thermophila (strain SB210)</name>
    <dbReference type="NCBI Taxonomy" id="312017"/>
    <lineage>
        <taxon>Eukaryota</taxon>
        <taxon>Sar</taxon>
        <taxon>Alveolata</taxon>
        <taxon>Ciliophora</taxon>
        <taxon>Intramacronucleata</taxon>
        <taxon>Oligohymenophorea</taxon>
        <taxon>Hymenostomatida</taxon>
        <taxon>Tetrahymenina</taxon>
        <taxon>Tetrahymenidae</taxon>
        <taxon>Tetrahymena</taxon>
    </lineage>
</organism>
<dbReference type="ESTHER" id="tetts-q22f46">
    <property type="family name" value="Carboxypeptidase_S10"/>
</dbReference>
<evidence type="ECO:0000256" key="4">
    <source>
        <dbReference type="ARBA" id="ARBA00022729"/>
    </source>
</evidence>
<evidence type="ECO:0000256" key="1">
    <source>
        <dbReference type="ARBA" id="ARBA00009431"/>
    </source>
</evidence>
<dbReference type="PANTHER" id="PTHR11802:SF3">
    <property type="entry name" value="RETINOID-INDUCIBLE SERINE CARBOXYPEPTIDASE"/>
    <property type="match status" value="1"/>
</dbReference>
<feature type="signal peptide" evidence="7">
    <location>
        <begin position="1"/>
        <end position="19"/>
    </location>
</feature>
<reference evidence="9" key="1">
    <citation type="journal article" date="2006" name="PLoS Biol.">
        <title>Macronuclear genome sequence of the ciliate Tetrahymena thermophila, a model eukaryote.</title>
        <authorList>
            <person name="Eisen J.A."/>
            <person name="Coyne R.S."/>
            <person name="Wu M."/>
            <person name="Wu D."/>
            <person name="Thiagarajan M."/>
            <person name="Wortman J.R."/>
            <person name="Badger J.H."/>
            <person name="Ren Q."/>
            <person name="Amedeo P."/>
            <person name="Jones K.M."/>
            <person name="Tallon L.J."/>
            <person name="Delcher A.L."/>
            <person name="Salzberg S.L."/>
            <person name="Silva J.C."/>
            <person name="Haas B.J."/>
            <person name="Majoros W.H."/>
            <person name="Farzad M."/>
            <person name="Carlton J.M."/>
            <person name="Smith R.K. Jr."/>
            <person name="Garg J."/>
            <person name="Pearlman R.E."/>
            <person name="Karrer K.M."/>
            <person name="Sun L."/>
            <person name="Manning G."/>
            <person name="Elde N.C."/>
            <person name="Turkewitz A.P."/>
            <person name="Asai D.J."/>
            <person name="Wilkes D.E."/>
            <person name="Wang Y."/>
            <person name="Cai H."/>
            <person name="Collins K."/>
            <person name="Stewart B.A."/>
            <person name="Lee S.R."/>
            <person name="Wilamowska K."/>
            <person name="Weinberg Z."/>
            <person name="Ruzzo W.L."/>
            <person name="Wloga D."/>
            <person name="Gaertig J."/>
            <person name="Frankel J."/>
            <person name="Tsao C.-C."/>
            <person name="Gorovsky M.A."/>
            <person name="Keeling P.J."/>
            <person name="Waller R.F."/>
            <person name="Patron N.J."/>
            <person name="Cherry J.M."/>
            <person name="Stover N.A."/>
            <person name="Krieger C.J."/>
            <person name="del Toro C."/>
            <person name="Ryder H.F."/>
            <person name="Williamson S.C."/>
            <person name="Barbeau R.A."/>
            <person name="Hamilton E.P."/>
            <person name="Orias E."/>
        </authorList>
    </citation>
    <scope>NUCLEOTIDE SEQUENCE [LARGE SCALE GENOMIC DNA]</scope>
    <source>
        <strain evidence="9">SB210</strain>
    </source>
</reference>
<evidence type="ECO:0000256" key="5">
    <source>
        <dbReference type="ARBA" id="ARBA00022801"/>
    </source>
</evidence>
<dbReference type="Pfam" id="PF00450">
    <property type="entry name" value="Peptidase_S10"/>
    <property type="match status" value="1"/>
</dbReference>
<dbReference type="AlphaFoldDB" id="I7MCH5"/>
<dbReference type="GO" id="GO:0006508">
    <property type="term" value="P:proteolysis"/>
    <property type="evidence" value="ECO:0007669"/>
    <property type="project" value="UniProtKB-KW"/>
</dbReference>
<gene>
    <name evidence="8" type="ORF">TTHERM_00773660</name>
</gene>
<dbReference type="InterPro" id="IPR029058">
    <property type="entry name" value="AB_hydrolase_fold"/>
</dbReference>